<protein>
    <recommendedName>
        <fullName evidence="6">Glutathione-dependent peroxiredoxin</fullName>
        <ecNumber evidence="6">1.11.1.27</ecNumber>
    </recommendedName>
</protein>
<proteinExistence type="inferred from homology"/>
<keyword evidence="4 6" id="KW-0676">Redox-active center</keyword>
<evidence type="ECO:0000259" key="7">
    <source>
        <dbReference type="PROSITE" id="PS51352"/>
    </source>
</evidence>
<comment type="function">
    <text evidence="6">Thiol-specific peroxidase that catalyzes the reduction of hydrogen peroxide and organic hydroperoxides to water and alcohols, respectively. Plays a role in cell protection against oxidative stress by detoxifying peroxides.</text>
</comment>
<dbReference type="FunFam" id="3.40.30.10:FF:000020">
    <property type="entry name" value="Peroxiredoxin"/>
    <property type="match status" value="1"/>
</dbReference>
<dbReference type="AlphaFoldDB" id="A0A1M4N2N5"/>
<gene>
    <name evidence="8" type="ORF">KARMA_3292</name>
</gene>
<dbReference type="Proteomes" id="UP000184085">
    <property type="component" value="Unassembled WGS sequence"/>
</dbReference>
<evidence type="ECO:0000313" key="8">
    <source>
        <dbReference type="EMBL" id="SCM69059.1"/>
    </source>
</evidence>
<comment type="similarity">
    <text evidence="6">Belongs to the peroxiredoxin family. Prx5 subfamily.</text>
</comment>
<dbReference type="PANTHER" id="PTHR10430:SF16">
    <property type="entry name" value="PEROXIREDOXIN-5, MITOCHONDRIAL"/>
    <property type="match status" value="1"/>
</dbReference>
<dbReference type="Gene3D" id="3.40.30.10">
    <property type="entry name" value="Glutaredoxin"/>
    <property type="match status" value="1"/>
</dbReference>
<organism evidence="8 9">
    <name type="scientific">Donghicola eburneus</name>
    <dbReference type="NCBI Taxonomy" id="393278"/>
    <lineage>
        <taxon>Bacteria</taxon>
        <taxon>Pseudomonadati</taxon>
        <taxon>Pseudomonadota</taxon>
        <taxon>Alphaproteobacteria</taxon>
        <taxon>Rhodobacterales</taxon>
        <taxon>Roseobacteraceae</taxon>
        <taxon>Donghicola</taxon>
    </lineage>
</organism>
<keyword evidence="3 6" id="KW-0560">Oxidoreductase</keyword>
<evidence type="ECO:0000313" key="9">
    <source>
        <dbReference type="Proteomes" id="UP000184085"/>
    </source>
</evidence>
<evidence type="ECO:0000256" key="2">
    <source>
        <dbReference type="ARBA" id="ARBA00022862"/>
    </source>
</evidence>
<feature type="domain" description="Thioredoxin" evidence="7">
    <location>
        <begin position="3"/>
        <end position="162"/>
    </location>
</feature>
<comment type="catalytic activity">
    <reaction evidence="6">
        <text>a hydroperoxide + 2 glutathione = an alcohol + glutathione disulfide + H2O</text>
        <dbReference type="Rhea" id="RHEA:62632"/>
        <dbReference type="ChEBI" id="CHEBI:15377"/>
        <dbReference type="ChEBI" id="CHEBI:30879"/>
        <dbReference type="ChEBI" id="CHEBI:35924"/>
        <dbReference type="ChEBI" id="CHEBI:57925"/>
        <dbReference type="ChEBI" id="CHEBI:58297"/>
        <dbReference type="EC" id="1.11.1.27"/>
    </reaction>
</comment>
<reference evidence="9" key="1">
    <citation type="submission" date="2016-09" db="EMBL/GenBank/DDBJ databases">
        <authorList>
            <person name="Wibberg D."/>
        </authorList>
    </citation>
    <scope>NUCLEOTIDE SEQUENCE [LARGE SCALE GENOMIC DNA]</scope>
</reference>
<keyword evidence="1 6" id="KW-0575">Peroxidase</keyword>
<dbReference type="SUPFAM" id="SSF52833">
    <property type="entry name" value="Thioredoxin-like"/>
    <property type="match status" value="1"/>
</dbReference>
<sequence>MTISIGDTLPGGTLLMLGAEGPQTVELADKFKGRKVVLFGLPGAYTGTCSTAHVPSFMRTKDALAEKGVDEVICVSVNDPFVMAAWAKDTGADEAGLTMLGDAEGAWIKAIGMDFTAPPVGFFGRSKRFTLVAEDGVVTQLNVDENPGVCELSAGETVLEQL</sequence>
<dbReference type="PROSITE" id="PS51352">
    <property type="entry name" value="THIOREDOXIN_2"/>
    <property type="match status" value="1"/>
</dbReference>
<keyword evidence="9" id="KW-1185">Reference proteome</keyword>
<dbReference type="InterPro" id="IPR013740">
    <property type="entry name" value="Redoxin"/>
</dbReference>
<dbReference type="EC" id="1.11.1.27" evidence="6"/>
<evidence type="ECO:0000256" key="5">
    <source>
        <dbReference type="PIRSR" id="PIRSR637944-1"/>
    </source>
</evidence>
<evidence type="ECO:0000256" key="3">
    <source>
        <dbReference type="ARBA" id="ARBA00023002"/>
    </source>
</evidence>
<dbReference type="PANTHER" id="PTHR10430">
    <property type="entry name" value="PEROXIREDOXIN"/>
    <property type="match status" value="1"/>
</dbReference>
<dbReference type="CDD" id="cd03013">
    <property type="entry name" value="PRX5_like"/>
    <property type="match status" value="1"/>
</dbReference>
<evidence type="ECO:0000256" key="4">
    <source>
        <dbReference type="ARBA" id="ARBA00023284"/>
    </source>
</evidence>
<evidence type="ECO:0000256" key="6">
    <source>
        <dbReference type="RuleBase" id="RU366011"/>
    </source>
</evidence>
<feature type="active site" description="Cysteine sulfenic acid (-SOH) intermediate" evidence="5">
    <location>
        <position position="49"/>
    </location>
</feature>
<dbReference type="GO" id="GO:0005737">
    <property type="term" value="C:cytoplasm"/>
    <property type="evidence" value="ECO:0007669"/>
    <property type="project" value="TreeGrafter"/>
</dbReference>
<dbReference type="Pfam" id="PF08534">
    <property type="entry name" value="Redoxin"/>
    <property type="match status" value="1"/>
</dbReference>
<evidence type="ECO:0000256" key="1">
    <source>
        <dbReference type="ARBA" id="ARBA00022559"/>
    </source>
</evidence>
<dbReference type="EMBL" id="FMJB01000063">
    <property type="protein sequence ID" value="SCM69059.1"/>
    <property type="molecule type" value="Genomic_DNA"/>
</dbReference>
<dbReference type="GO" id="GO:0045454">
    <property type="term" value="P:cell redox homeostasis"/>
    <property type="evidence" value="ECO:0007669"/>
    <property type="project" value="TreeGrafter"/>
</dbReference>
<dbReference type="GO" id="GO:0034599">
    <property type="term" value="P:cellular response to oxidative stress"/>
    <property type="evidence" value="ECO:0007669"/>
    <property type="project" value="InterPro"/>
</dbReference>
<dbReference type="InterPro" id="IPR037944">
    <property type="entry name" value="PRX5-like"/>
</dbReference>
<dbReference type="GO" id="GO:0008379">
    <property type="term" value="F:thioredoxin peroxidase activity"/>
    <property type="evidence" value="ECO:0007669"/>
    <property type="project" value="InterPro"/>
</dbReference>
<dbReference type="RefSeq" id="WP_072708255.1">
    <property type="nucleotide sequence ID" value="NZ_FMJB01000063.1"/>
</dbReference>
<dbReference type="InterPro" id="IPR013766">
    <property type="entry name" value="Thioredoxin_domain"/>
</dbReference>
<keyword evidence="2 6" id="KW-0049">Antioxidant</keyword>
<dbReference type="GO" id="GO:0042744">
    <property type="term" value="P:hydrogen peroxide catabolic process"/>
    <property type="evidence" value="ECO:0007669"/>
    <property type="project" value="TreeGrafter"/>
</dbReference>
<name>A0A1M4N2N5_9RHOB</name>
<dbReference type="InterPro" id="IPR036249">
    <property type="entry name" value="Thioredoxin-like_sf"/>
</dbReference>
<accession>A0A1M4N2N5</accession>